<dbReference type="PROSITE" id="PS51294">
    <property type="entry name" value="HTH_MYB"/>
    <property type="match status" value="1"/>
</dbReference>
<proteinExistence type="inferred from homology"/>
<dbReference type="PANTHER" id="PTHR31499">
    <property type="entry name" value="MYB FAMILY TRANSCRIPTION FACTOR PHL11"/>
    <property type="match status" value="1"/>
</dbReference>
<keyword evidence="5" id="KW-0804">Transcription</keyword>
<dbReference type="InterPro" id="IPR046955">
    <property type="entry name" value="PHR1-like"/>
</dbReference>
<name>A0A7J8QBP3_GOSRA</name>
<dbReference type="InterPro" id="IPR017930">
    <property type="entry name" value="Myb_dom"/>
</dbReference>
<dbReference type="FunFam" id="1.10.10.60:FF:000002">
    <property type="entry name" value="Myb family transcription factor"/>
    <property type="match status" value="1"/>
</dbReference>
<dbReference type="Pfam" id="PF14379">
    <property type="entry name" value="Myb_CC_LHEQLE"/>
    <property type="match status" value="1"/>
</dbReference>
<dbReference type="SUPFAM" id="SSF46689">
    <property type="entry name" value="Homeodomain-like"/>
    <property type="match status" value="1"/>
</dbReference>
<dbReference type="InterPro" id="IPR025756">
    <property type="entry name" value="Myb_CC_LHEQLE"/>
</dbReference>
<dbReference type="InterPro" id="IPR009057">
    <property type="entry name" value="Homeodomain-like_sf"/>
</dbReference>
<dbReference type="PANTHER" id="PTHR31499:SF49">
    <property type="entry name" value="PROTEIN PHOSPHATE STARVATION RESPONSE 1-LIKE ISOFORM X1"/>
    <property type="match status" value="1"/>
</dbReference>
<gene>
    <name evidence="9" type="ORF">Gorai_008460</name>
</gene>
<keyword evidence="3" id="KW-0805">Transcription regulation</keyword>
<dbReference type="InterPro" id="IPR001005">
    <property type="entry name" value="SANT/Myb"/>
</dbReference>
<evidence type="ECO:0000256" key="1">
    <source>
        <dbReference type="ARBA" id="ARBA00004123"/>
    </source>
</evidence>
<evidence type="ECO:0000313" key="10">
    <source>
        <dbReference type="Proteomes" id="UP000593578"/>
    </source>
</evidence>
<evidence type="ECO:0000256" key="6">
    <source>
        <dbReference type="ARBA" id="ARBA00023242"/>
    </source>
</evidence>
<comment type="similarity">
    <text evidence="2">Belongs to the MYB-CC family.</text>
</comment>
<evidence type="ECO:0000256" key="4">
    <source>
        <dbReference type="ARBA" id="ARBA00023054"/>
    </source>
</evidence>
<feature type="region of interest" description="Disordered" evidence="7">
    <location>
        <begin position="284"/>
        <end position="326"/>
    </location>
</feature>
<evidence type="ECO:0000256" key="3">
    <source>
        <dbReference type="ARBA" id="ARBA00023015"/>
    </source>
</evidence>
<dbReference type="AlphaFoldDB" id="A0A7J8QBP3"/>
<evidence type="ECO:0000259" key="8">
    <source>
        <dbReference type="PROSITE" id="PS51294"/>
    </source>
</evidence>
<comment type="caution">
    <text evidence="9">The sequence shown here is derived from an EMBL/GenBank/DDBJ whole genome shotgun (WGS) entry which is preliminary data.</text>
</comment>
<feature type="non-terminal residue" evidence="9">
    <location>
        <position position="357"/>
    </location>
</feature>
<organism evidence="9 10">
    <name type="scientific">Gossypium raimondii</name>
    <name type="common">Peruvian cotton</name>
    <name type="synonym">Gossypium klotzschianum subsp. raimondii</name>
    <dbReference type="NCBI Taxonomy" id="29730"/>
    <lineage>
        <taxon>Eukaryota</taxon>
        <taxon>Viridiplantae</taxon>
        <taxon>Streptophyta</taxon>
        <taxon>Embryophyta</taxon>
        <taxon>Tracheophyta</taxon>
        <taxon>Spermatophyta</taxon>
        <taxon>Magnoliopsida</taxon>
        <taxon>eudicotyledons</taxon>
        <taxon>Gunneridae</taxon>
        <taxon>Pentapetalae</taxon>
        <taxon>rosids</taxon>
        <taxon>malvids</taxon>
        <taxon>Malvales</taxon>
        <taxon>Malvaceae</taxon>
        <taxon>Malvoideae</taxon>
        <taxon>Gossypium</taxon>
    </lineage>
</organism>
<dbReference type="Gene3D" id="1.10.10.60">
    <property type="entry name" value="Homeodomain-like"/>
    <property type="match status" value="1"/>
</dbReference>
<evidence type="ECO:0000256" key="2">
    <source>
        <dbReference type="ARBA" id="ARBA00006783"/>
    </source>
</evidence>
<dbReference type="InterPro" id="IPR006447">
    <property type="entry name" value="Myb_dom_plants"/>
</dbReference>
<dbReference type="Pfam" id="PF00249">
    <property type="entry name" value="Myb_DNA-binding"/>
    <property type="match status" value="1"/>
</dbReference>
<protein>
    <recommendedName>
        <fullName evidence="8">HTH myb-type domain-containing protein</fullName>
    </recommendedName>
</protein>
<dbReference type="GO" id="GO:0003700">
    <property type="term" value="F:DNA-binding transcription factor activity"/>
    <property type="evidence" value="ECO:0007669"/>
    <property type="project" value="InterPro"/>
</dbReference>
<accession>A0A7J8QBP3</accession>
<evidence type="ECO:0000256" key="7">
    <source>
        <dbReference type="SAM" id="MobiDB-lite"/>
    </source>
</evidence>
<keyword evidence="6" id="KW-0539">Nucleus</keyword>
<dbReference type="Proteomes" id="UP000593578">
    <property type="component" value="Unassembled WGS sequence"/>
</dbReference>
<feature type="compositionally biased region" description="Polar residues" evidence="7">
    <location>
        <begin position="300"/>
        <end position="313"/>
    </location>
</feature>
<sequence>ASEQQQESSPSPSPSPSGLSGLFFAFNHLRFNSFVRLFLLQLGHQQQGGCEICYSETTKMDMYHPSSRLSSQEEMLNNLNRKAIGEPYLVLTSDPKPRLRWTADLHDRFVDAVTQLGGPNKATPKAIMRTMNVKGLTLFHLKSHLQKYRLGKQSGKDMGEGPKDGMSASYLLESPGTNNSTINLSTADLNEGYEVREALRAQMEVQSKLHLQLEAEKHLQIRQDAERKYMAMLERACKMLADHFIGSGAVTETDNLEFGCKMLRNYSVDPLGFYSSQSAEVENACDQEEEMPSGLHSQRGDGSTESCLTSQESPGGLTMEGSPVEGKKKMVNMEATTGSVIWGDTRVNPQGLTGYGM</sequence>
<dbReference type="GO" id="GO:0005634">
    <property type="term" value="C:nucleus"/>
    <property type="evidence" value="ECO:0007669"/>
    <property type="project" value="UniProtKB-SubCell"/>
</dbReference>
<evidence type="ECO:0000256" key="5">
    <source>
        <dbReference type="ARBA" id="ARBA00023163"/>
    </source>
</evidence>
<reference evidence="9 10" key="1">
    <citation type="journal article" date="2019" name="Genome Biol. Evol.">
        <title>Insights into the evolution of the New World diploid cottons (Gossypium, subgenus Houzingenia) based on genome sequencing.</title>
        <authorList>
            <person name="Grover C.E."/>
            <person name="Arick M.A. 2nd"/>
            <person name="Thrash A."/>
            <person name="Conover J.L."/>
            <person name="Sanders W.S."/>
            <person name="Peterson D.G."/>
            <person name="Frelichowski J.E."/>
            <person name="Scheffler J.A."/>
            <person name="Scheffler B.E."/>
            <person name="Wendel J.F."/>
        </authorList>
    </citation>
    <scope>NUCLEOTIDE SEQUENCE [LARGE SCALE GENOMIC DNA]</scope>
    <source>
        <strain evidence="9">8</strain>
        <tissue evidence="9">Leaf</tissue>
    </source>
</reference>
<dbReference type="GO" id="GO:0003677">
    <property type="term" value="F:DNA binding"/>
    <property type="evidence" value="ECO:0007669"/>
    <property type="project" value="InterPro"/>
</dbReference>
<dbReference type="EMBL" id="JABEZZ010000010">
    <property type="protein sequence ID" value="MBA0598713.1"/>
    <property type="molecule type" value="Genomic_DNA"/>
</dbReference>
<dbReference type="NCBIfam" id="TIGR01557">
    <property type="entry name" value="myb_SHAQKYF"/>
    <property type="match status" value="1"/>
</dbReference>
<keyword evidence="4" id="KW-0175">Coiled coil</keyword>
<comment type="subcellular location">
    <subcellularLocation>
        <location evidence="1">Nucleus</location>
    </subcellularLocation>
</comment>
<evidence type="ECO:0000313" key="9">
    <source>
        <dbReference type="EMBL" id="MBA0598713.1"/>
    </source>
</evidence>
<feature type="domain" description="HTH myb-type" evidence="8">
    <location>
        <begin position="93"/>
        <end position="153"/>
    </location>
</feature>